<evidence type="ECO:0000313" key="6">
    <source>
        <dbReference type="EMBL" id="JAP94761.1"/>
    </source>
</evidence>
<feature type="non-terminal residue" evidence="6">
    <location>
        <position position="1"/>
    </location>
</feature>
<evidence type="ECO:0000256" key="2">
    <source>
        <dbReference type="ARBA" id="ARBA00022729"/>
    </source>
</evidence>
<dbReference type="CDD" id="cd02961">
    <property type="entry name" value="PDI_a_family"/>
    <property type="match status" value="1"/>
</dbReference>
<name>A0A146KH83_9EUKA</name>
<dbReference type="EMBL" id="GDID01001845">
    <property type="protein sequence ID" value="JAP94761.1"/>
    <property type="molecule type" value="Transcribed_RNA"/>
</dbReference>
<evidence type="ECO:0000256" key="4">
    <source>
        <dbReference type="SAM" id="Phobius"/>
    </source>
</evidence>
<keyword evidence="6" id="KW-0413">Isomerase</keyword>
<dbReference type="GO" id="GO:0005783">
    <property type="term" value="C:endoplasmic reticulum"/>
    <property type="evidence" value="ECO:0007669"/>
    <property type="project" value="TreeGrafter"/>
</dbReference>
<accession>A0A146KH83</accession>
<evidence type="ECO:0000259" key="5">
    <source>
        <dbReference type="PROSITE" id="PS51352"/>
    </source>
</evidence>
<feature type="transmembrane region" description="Helical" evidence="4">
    <location>
        <begin position="307"/>
        <end position="328"/>
    </location>
</feature>
<dbReference type="GO" id="GO:0006457">
    <property type="term" value="P:protein folding"/>
    <property type="evidence" value="ECO:0007669"/>
    <property type="project" value="TreeGrafter"/>
</dbReference>
<comment type="similarity">
    <text evidence="1">Belongs to the protein disulfide isomerase family.</text>
</comment>
<keyword evidence="4" id="KW-0472">Membrane</keyword>
<dbReference type="AlphaFoldDB" id="A0A146KH83"/>
<sequence>STLLQIKTLMPQDFDNLPEKVFIKFFAPWCHHCKAASGVLDQLSTDISEELNLTFAEFDCTIKANQPICDKHGVKGYPTLKLINNSIEKLYPAERDYANIKFWLQNNEKYIQQTEDDMFDLMELLNKPAYFSFSEQFRGEFDEYRGLQPICVTKEEGVFTVREGIRFKKPEEQSVDNFIKQHRIPLMVEVSMNNFHLLVNSPLPSVCLYGNKQQLEKQIEILQIQVQQSKHQYQICFFEHSEQTKSLFGNLKQDKVYFVYLFLKNKQLIKRSSEFENGDLLEEMDKAFEKMKNQKPTFKDMSKEKKVIFWSVVIVVIAVILVIVALMAECKSRKQFAAQVKEIQEMNQNENTNQEHQIKEDEEEKLQEDKNESK</sequence>
<dbReference type="PANTHER" id="PTHR45672:SF3">
    <property type="entry name" value="THIOREDOXIN DOMAIN-CONTAINING PROTEIN 5"/>
    <property type="match status" value="1"/>
</dbReference>
<dbReference type="SUPFAM" id="SSF52833">
    <property type="entry name" value="Thioredoxin-like"/>
    <property type="match status" value="1"/>
</dbReference>
<dbReference type="PROSITE" id="PS51352">
    <property type="entry name" value="THIOREDOXIN_2"/>
    <property type="match status" value="1"/>
</dbReference>
<dbReference type="Pfam" id="PF00085">
    <property type="entry name" value="Thioredoxin"/>
    <property type="match status" value="1"/>
</dbReference>
<dbReference type="InterPro" id="IPR036249">
    <property type="entry name" value="Thioredoxin-like_sf"/>
</dbReference>
<feature type="domain" description="Thioredoxin" evidence="5">
    <location>
        <begin position="1"/>
        <end position="109"/>
    </location>
</feature>
<keyword evidence="4" id="KW-0812">Transmembrane</keyword>
<dbReference type="Gene3D" id="3.40.30.10">
    <property type="entry name" value="Glutaredoxin"/>
    <property type="match status" value="1"/>
</dbReference>
<reference evidence="6" key="1">
    <citation type="submission" date="2015-07" db="EMBL/GenBank/DDBJ databases">
        <title>Adaptation to a free-living lifestyle via gene acquisitions in the diplomonad Trepomonas sp. PC1.</title>
        <authorList>
            <person name="Xu F."/>
            <person name="Jerlstrom-Hultqvist J."/>
            <person name="Kolisko M."/>
            <person name="Simpson A.G.B."/>
            <person name="Roger A.J."/>
            <person name="Svard S.G."/>
            <person name="Andersson J.O."/>
        </authorList>
    </citation>
    <scope>NUCLEOTIDE SEQUENCE</scope>
    <source>
        <strain evidence="6">PC1</strain>
    </source>
</reference>
<proteinExistence type="inferred from homology"/>
<organism evidence="6">
    <name type="scientific">Trepomonas sp. PC1</name>
    <dbReference type="NCBI Taxonomy" id="1076344"/>
    <lineage>
        <taxon>Eukaryota</taxon>
        <taxon>Metamonada</taxon>
        <taxon>Diplomonadida</taxon>
        <taxon>Hexamitidae</taxon>
        <taxon>Hexamitinae</taxon>
        <taxon>Trepomonas</taxon>
    </lineage>
</organism>
<protein>
    <submittedName>
        <fullName evidence="6">Protein disulfide isomerase</fullName>
    </submittedName>
</protein>
<keyword evidence="4" id="KW-1133">Transmembrane helix</keyword>
<evidence type="ECO:0000256" key="1">
    <source>
        <dbReference type="ARBA" id="ARBA00006347"/>
    </source>
</evidence>
<keyword evidence="2" id="KW-0732">Signal</keyword>
<gene>
    <name evidence="6" type="ORF">TPC1_12474</name>
</gene>
<dbReference type="InterPro" id="IPR051063">
    <property type="entry name" value="PDI"/>
</dbReference>
<dbReference type="InterPro" id="IPR013766">
    <property type="entry name" value="Thioredoxin_domain"/>
</dbReference>
<dbReference type="GO" id="GO:0003756">
    <property type="term" value="F:protein disulfide isomerase activity"/>
    <property type="evidence" value="ECO:0007669"/>
    <property type="project" value="TreeGrafter"/>
</dbReference>
<evidence type="ECO:0000256" key="3">
    <source>
        <dbReference type="SAM" id="MobiDB-lite"/>
    </source>
</evidence>
<dbReference type="PANTHER" id="PTHR45672">
    <property type="entry name" value="PROTEIN DISULFIDE-ISOMERASE C17H9.14C-RELATED"/>
    <property type="match status" value="1"/>
</dbReference>
<feature type="region of interest" description="Disordered" evidence="3">
    <location>
        <begin position="347"/>
        <end position="374"/>
    </location>
</feature>